<accession>A0A5B9PDV3</accession>
<reference evidence="2 3" key="1">
    <citation type="submission" date="2019-08" db="EMBL/GenBank/DDBJ databases">
        <title>Deep-cultivation of Planctomycetes and their phenomic and genomic characterization uncovers novel biology.</title>
        <authorList>
            <person name="Wiegand S."/>
            <person name="Jogler M."/>
            <person name="Boedeker C."/>
            <person name="Pinto D."/>
            <person name="Vollmers J."/>
            <person name="Rivas-Marin E."/>
            <person name="Kohn T."/>
            <person name="Peeters S.H."/>
            <person name="Heuer A."/>
            <person name="Rast P."/>
            <person name="Oberbeckmann S."/>
            <person name="Bunk B."/>
            <person name="Jeske O."/>
            <person name="Meyerdierks A."/>
            <person name="Storesund J.E."/>
            <person name="Kallscheuer N."/>
            <person name="Luecker S."/>
            <person name="Lage O.M."/>
            <person name="Pohl T."/>
            <person name="Merkel B.J."/>
            <person name="Hornburger P."/>
            <person name="Mueller R.-W."/>
            <person name="Bruemmer F."/>
            <person name="Labrenz M."/>
            <person name="Spormann A.M."/>
            <person name="Op den Camp H."/>
            <person name="Overmann J."/>
            <person name="Amann R."/>
            <person name="Jetten M.S.M."/>
            <person name="Mascher T."/>
            <person name="Medema M.H."/>
            <person name="Devos D.P."/>
            <person name="Kaster A.-K."/>
            <person name="Ovreas L."/>
            <person name="Rohde M."/>
            <person name="Galperin M.Y."/>
            <person name="Jogler C."/>
        </authorList>
    </citation>
    <scope>NUCLEOTIDE SEQUENCE [LARGE SCALE GENOMIC DNA]</scope>
    <source>
        <strain evidence="2 3">FC18</strain>
    </source>
</reference>
<sequence length="333" mass="37188">MKASKLIELRQPSWSRLEKLCDEFGSRSSNKVPARTVNEFAALYRNACADLALAESSHLPPNTIEYLHQLVARAHNQLYRSQKFDRSVWYERIFVDTPKLIFNDPYVHIAAVIFWGLFLLAGWLSWDNTAWPGFAEQVVGETQLESMEEMFTGFNGRSFSQNSYMFGFYIFNNAGIGLKCFVMMLFVPAGMVTLCYNAIVLGTSFGYMFRPDVAEAGANFKNFVTAHGPFELTAIVLSAGAGLKIGLSWLVARGVNRLDSLIQNSREALPIAMCAVALFCMAALIEGFVSPTSDTILPWWAKGFVATASSLLLMFYLIVLGYPRTDDEEYDAA</sequence>
<dbReference type="InterPro" id="IPR002798">
    <property type="entry name" value="SpoIIM-like"/>
</dbReference>
<dbReference type="PANTHER" id="PTHR35337">
    <property type="entry name" value="SLR1478 PROTEIN"/>
    <property type="match status" value="1"/>
</dbReference>
<evidence type="ECO:0008006" key="4">
    <source>
        <dbReference type="Google" id="ProtNLM"/>
    </source>
</evidence>
<dbReference type="KEGG" id="mff:MFFC18_10660"/>
<dbReference type="EMBL" id="CP042912">
    <property type="protein sequence ID" value="QEG21211.1"/>
    <property type="molecule type" value="Genomic_DNA"/>
</dbReference>
<dbReference type="RefSeq" id="WP_075081778.1">
    <property type="nucleotide sequence ID" value="NZ_CP042912.1"/>
</dbReference>
<organism evidence="2 3">
    <name type="scientific">Mariniblastus fucicola</name>
    <dbReference type="NCBI Taxonomy" id="980251"/>
    <lineage>
        <taxon>Bacteria</taxon>
        <taxon>Pseudomonadati</taxon>
        <taxon>Planctomycetota</taxon>
        <taxon>Planctomycetia</taxon>
        <taxon>Pirellulales</taxon>
        <taxon>Pirellulaceae</taxon>
        <taxon>Mariniblastus</taxon>
    </lineage>
</organism>
<keyword evidence="1" id="KW-0472">Membrane</keyword>
<gene>
    <name evidence="2" type="ORF">MFFC18_10660</name>
</gene>
<name>A0A5B9PDV3_9BACT</name>
<dbReference type="Pfam" id="PF01944">
    <property type="entry name" value="SpoIIM"/>
    <property type="match status" value="1"/>
</dbReference>
<proteinExistence type="predicted"/>
<feature type="transmembrane region" description="Helical" evidence="1">
    <location>
        <begin position="230"/>
        <end position="252"/>
    </location>
</feature>
<evidence type="ECO:0000256" key="1">
    <source>
        <dbReference type="SAM" id="Phobius"/>
    </source>
</evidence>
<feature type="transmembrane region" description="Helical" evidence="1">
    <location>
        <begin position="297"/>
        <end position="319"/>
    </location>
</feature>
<keyword evidence="1" id="KW-1133">Transmembrane helix</keyword>
<dbReference type="OrthoDB" id="9800053at2"/>
<dbReference type="STRING" id="980251.GCA_001642875_01874"/>
<feature type="transmembrane region" description="Helical" evidence="1">
    <location>
        <begin position="268"/>
        <end position="285"/>
    </location>
</feature>
<protein>
    <recommendedName>
        <fullName evidence="4">Stage II sporulation protein M</fullName>
    </recommendedName>
</protein>
<dbReference type="PANTHER" id="PTHR35337:SF1">
    <property type="entry name" value="SLR1478 PROTEIN"/>
    <property type="match status" value="1"/>
</dbReference>
<feature type="transmembrane region" description="Helical" evidence="1">
    <location>
        <begin position="194"/>
        <end position="210"/>
    </location>
</feature>
<keyword evidence="1" id="KW-0812">Transmembrane</keyword>
<dbReference type="AlphaFoldDB" id="A0A5B9PDV3"/>
<evidence type="ECO:0000313" key="2">
    <source>
        <dbReference type="EMBL" id="QEG21211.1"/>
    </source>
</evidence>
<keyword evidence="3" id="KW-1185">Reference proteome</keyword>
<feature type="transmembrane region" description="Helical" evidence="1">
    <location>
        <begin position="106"/>
        <end position="126"/>
    </location>
</feature>
<evidence type="ECO:0000313" key="3">
    <source>
        <dbReference type="Proteomes" id="UP000322214"/>
    </source>
</evidence>
<feature type="transmembrane region" description="Helical" evidence="1">
    <location>
        <begin position="166"/>
        <end position="187"/>
    </location>
</feature>
<dbReference type="Proteomes" id="UP000322214">
    <property type="component" value="Chromosome"/>
</dbReference>